<dbReference type="Pfam" id="PF03441">
    <property type="entry name" value="FAD_binding_7"/>
    <property type="match status" value="1"/>
</dbReference>
<protein>
    <submittedName>
        <fullName evidence="6">Deoxyribodipyrimidine photolyase</fullName>
        <ecNumber evidence="6">4.1.99.3</ecNumber>
    </submittedName>
</protein>
<keyword evidence="7" id="KW-1185">Reference proteome</keyword>
<keyword evidence="2 4" id="KW-0285">Flavoprotein</keyword>
<dbReference type="Gene3D" id="3.40.50.620">
    <property type="entry name" value="HUPs"/>
    <property type="match status" value="1"/>
</dbReference>
<name>Q2SQU0_HAHCH</name>
<dbReference type="InterPro" id="IPR036134">
    <property type="entry name" value="Crypto/Photolyase_FAD-like_sf"/>
</dbReference>
<evidence type="ECO:0000256" key="3">
    <source>
        <dbReference type="ARBA" id="ARBA00022827"/>
    </source>
</evidence>
<feature type="binding site" evidence="4">
    <location>
        <begin position="368"/>
        <end position="370"/>
    </location>
    <ligand>
        <name>FAD</name>
        <dbReference type="ChEBI" id="CHEBI:57692"/>
    </ligand>
</feature>
<dbReference type="EC" id="4.1.99.3" evidence="6"/>
<evidence type="ECO:0000313" key="6">
    <source>
        <dbReference type="EMBL" id="ABC26984.1"/>
    </source>
</evidence>
<dbReference type="SUPFAM" id="SSF48173">
    <property type="entry name" value="Cryptochrome/photolyase FAD-binding domain"/>
    <property type="match status" value="1"/>
</dbReference>
<evidence type="ECO:0000313" key="7">
    <source>
        <dbReference type="Proteomes" id="UP000000238"/>
    </source>
</evidence>
<dbReference type="RefSeq" id="WP_011394061.1">
    <property type="nucleotide sequence ID" value="NC_007645.1"/>
</dbReference>
<comment type="cofactor">
    <cofactor evidence="1">
        <name>(6R)-5,10-methylene-5,6,7,8-tetrahydrofolate</name>
        <dbReference type="ChEBI" id="CHEBI:15636"/>
    </cofactor>
</comment>
<gene>
    <name evidence="6" type="primary">phrB1</name>
    <name evidence="6" type="ordered locus">HCH_00062</name>
</gene>
<dbReference type="InterPro" id="IPR002081">
    <property type="entry name" value="Cryptochrome/DNA_photolyase_1"/>
</dbReference>
<dbReference type="GO" id="GO:0003904">
    <property type="term" value="F:deoxyribodipyrimidine photo-lyase activity"/>
    <property type="evidence" value="ECO:0007669"/>
    <property type="project" value="UniProtKB-EC"/>
</dbReference>
<keyword evidence="6" id="KW-0456">Lyase</keyword>
<dbReference type="GO" id="GO:0071949">
    <property type="term" value="F:FAD binding"/>
    <property type="evidence" value="ECO:0007669"/>
    <property type="project" value="TreeGrafter"/>
</dbReference>
<evidence type="ECO:0000256" key="4">
    <source>
        <dbReference type="PIRSR" id="PIRSR602081-1"/>
    </source>
</evidence>
<keyword evidence="3 4" id="KW-0274">FAD</keyword>
<dbReference type="SUPFAM" id="SSF52425">
    <property type="entry name" value="Cryptochrome/photolyase, N-terminal domain"/>
    <property type="match status" value="1"/>
</dbReference>
<dbReference type="PROSITE" id="PS51645">
    <property type="entry name" value="PHR_CRY_ALPHA_BETA"/>
    <property type="match status" value="1"/>
</dbReference>
<feature type="binding site" evidence="4">
    <location>
        <position position="210"/>
    </location>
    <ligand>
        <name>FAD</name>
        <dbReference type="ChEBI" id="CHEBI:57692"/>
    </ligand>
</feature>
<dbReference type="OrthoDB" id="9772484at2"/>
<dbReference type="GO" id="GO:0009416">
    <property type="term" value="P:response to light stimulus"/>
    <property type="evidence" value="ECO:0007669"/>
    <property type="project" value="TreeGrafter"/>
</dbReference>
<dbReference type="InterPro" id="IPR006050">
    <property type="entry name" value="DNA_photolyase_N"/>
</dbReference>
<proteinExistence type="predicted"/>
<accession>Q2SQU0</accession>
<evidence type="ECO:0000256" key="2">
    <source>
        <dbReference type="ARBA" id="ARBA00022630"/>
    </source>
</evidence>
<feature type="domain" description="Photolyase/cryptochrome alpha/beta" evidence="5">
    <location>
        <begin position="2"/>
        <end position="131"/>
    </location>
</feature>
<dbReference type="eggNOG" id="COG0415">
    <property type="taxonomic scope" value="Bacteria"/>
</dbReference>
<reference evidence="6 7" key="1">
    <citation type="journal article" date="2005" name="Nucleic Acids Res.">
        <title>Genomic blueprint of Hahella chejuensis, a marine microbe producing an algicidal agent.</title>
        <authorList>
            <person name="Jeong H."/>
            <person name="Yim J.H."/>
            <person name="Lee C."/>
            <person name="Choi S.-H."/>
            <person name="Park Y.K."/>
            <person name="Yoon S.H."/>
            <person name="Hur C.-G."/>
            <person name="Kang H.-Y."/>
            <person name="Kim D."/>
            <person name="Lee H.H."/>
            <person name="Park K.H."/>
            <person name="Park S.-H."/>
            <person name="Park H.-S."/>
            <person name="Lee H.K."/>
            <person name="Oh T.K."/>
            <person name="Kim J.F."/>
        </authorList>
    </citation>
    <scope>NUCLEOTIDE SEQUENCE [LARGE SCALE GENOMIC DNA]</scope>
    <source>
        <strain evidence="6 7">KCTC 2396</strain>
    </source>
</reference>
<dbReference type="InterPro" id="IPR014729">
    <property type="entry name" value="Rossmann-like_a/b/a_fold"/>
</dbReference>
<dbReference type="KEGG" id="hch:HCH_00062"/>
<dbReference type="InterPro" id="IPR005101">
    <property type="entry name" value="Cryptochr/Photolyase_FAD-bd"/>
</dbReference>
<dbReference type="Gene3D" id="1.10.579.10">
    <property type="entry name" value="DNA Cyclobutane Dipyrimidine Photolyase, subunit A, domain 3"/>
    <property type="match status" value="1"/>
</dbReference>
<comment type="cofactor">
    <cofactor evidence="4">
        <name>FAD</name>
        <dbReference type="ChEBI" id="CHEBI:57692"/>
    </cofactor>
    <text evidence="4">Binds 1 FAD per subunit.</text>
</comment>
<dbReference type="HOGENOM" id="CLU_010348_7_1_6"/>
<dbReference type="PANTHER" id="PTHR11455">
    <property type="entry name" value="CRYPTOCHROME"/>
    <property type="match status" value="1"/>
</dbReference>
<dbReference type="GO" id="GO:0003677">
    <property type="term" value="F:DNA binding"/>
    <property type="evidence" value="ECO:0007669"/>
    <property type="project" value="TreeGrafter"/>
</dbReference>
<evidence type="ECO:0000256" key="1">
    <source>
        <dbReference type="ARBA" id="ARBA00001932"/>
    </source>
</evidence>
<dbReference type="STRING" id="349521.HCH_00062"/>
<dbReference type="InterPro" id="IPR036155">
    <property type="entry name" value="Crypto/Photolyase_N_sf"/>
</dbReference>
<dbReference type="PANTHER" id="PTHR11455:SF9">
    <property type="entry name" value="CRYPTOCHROME CIRCADIAN CLOCK 5 ISOFORM X1"/>
    <property type="match status" value="1"/>
</dbReference>
<dbReference type="Proteomes" id="UP000000238">
    <property type="component" value="Chromosome"/>
</dbReference>
<evidence type="ECO:0000259" key="5">
    <source>
        <dbReference type="PROSITE" id="PS51645"/>
    </source>
</evidence>
<sequence length="491" mass="56770">MTVRVVWFKRDLRVTDHGPLYHAARQGPVAPLYVAEPEYWAQPDAGERRWGFVRETLQELDQTLSKLGQPLWFMHDSMINVLEYLKDRFGVFELYSHQETGVQWCNRRNQIVREWCRRNGVLWREWPVCGVLRRATAAERWQAAWKDFMAQTRYPSPKSLPMLGTSPLKPEAWPETIGADPTPCVLRQAGGRAAAAQELKSFLQTRGINYFRDTHYPATSFEGGSRLSPYLSHGVISLREAVQQSRRALQIYHTHRSADWVKSMTEFLSRLYLRSHYMQQMEDEPGMESINLHKSFNGLREHQFDEAKFEAWKNGETGFPLIDAAMKALINYGWINYQLRGLLMSFAANQLWLHWREPALHMARLSTDYDPAVHFPLTQQFAGTTGMFEQKIYNPVTESHRLDPAGKFIRAECSALREVSDAYLHAPWKMPHAEQIMSGCVLGQDYPMPIINNEDASLIAGQRLKAHLEERLDPMETARVRAAHLRSIKLD</sequence>
<dbReference type="EMBL" id="CP000155">
    <property type="protein sequence ID" value="ABC26984.1"/>
    <property type="molecule type" value="Genomic_DNA"/>
</dbReference>
<dbReference type="Pfam" id="PF00875">
    <property type="entry name" value="DNA_photolyase"/>
    <property type="match status" value="1"/>
</dbReference>
<organism evidence="6 7">
    <name type="scientific">Hahella chejuensis (strain KCTC 2396)</name>
    <dbReference type="NCBI Taxonomy" id="349521"/>
    <lineage>
        <taxon>Bacteria</taxon>
        <taxon>Pseudomonadati</taxon>
        <taxon>Pseudomonadota</taxon>
        <taxon>Gammaproteobacteria</taxon>
        <taxon>Oceanospirillales</taxon>
        <taxon>Hahellaceae</taxon>
        <taxon>Hahella</taxon>
    </lineage>
</organism>
<dbReference type="AlphaFoldDB" id="Q2SQU0"/>
<feature type="binding site" evidence="4">
    <location>
        <position position="267"/>
    </location>
    <ligand>
        <name>FAD</name>
        <dbReference type="ChEBI" id="CHEBI:57692"/>
    </ligand>
</feature>
<dbReference type="Gene3D" id="1.25.40.80">
    <property type="match status" value="1"/>
</dbReference>